<dbReference type="PANTHER" id="PTHR43037">
    <property type="entry name" value="UNNAMED PRODUCT-RELATED"/>
    <property type="match status" value="1"/>
</dbReference>
<dbReference type="SUPFAM" id="SSF53474">
    <property type="entry name" value="alpha/beta-Hydrolases"/>
    <property type="match status" value="1"/>
</dbReference>
<keyword evidence="1" id="KW-0732">Signal</keyword>
<protein>
    <submittedName>
        <fullName evidence="4">Phospholipase/carboxylesterase</fullName>
    </submittedName>
</protein>
<proteinExistence type="predicted"/>
<dbReference type="InterPro" id="IPR003140">
    <property type="entry name" value="PLipase/COase/thioEstase"/>
</dbReference>
<dbReference type="InterPro" id="IPR050955">
    <property type="entry name" value="Plant_Biomass_Hydrol_Est"/>
</dbReference>
<dbReference type="AlphaFoldDB" id="A0A6J4VJ81"/>
<evidence type="ECO:0000256" key="2">
    <source>
        <dbReference type="ARBA" id="ARBA00022801"/>
    </source>
</evidence>
<keyword evidence="2" id="KW-0378">Hydrolase</keyword>
<evidence type="ECO:0000256" key="1">
    <source>
        <dbReference type="ARBA" id="ARBA00022729"/>
    </source>
</evidence>
<dbReference type="GO" id="GO:0016787">
    <property type="term" value="F:hydrolase activity"/>
    <property type="evidence" value="ECO:0007669"/>
    <property type="project" value="UniProtKB-KW"/>
</dbReference>
<dbReference type="InterPro" id="IPR029058">
    <property type="entry name" value="AB_hydrolase_fold"/>
</dbReference>
<sequence length="184" mass="20181">MLRYSADQLTPLMLSLHGAGGDARRGLALLQNLADETGFLLLALSSFQQTWDVIRGGYGSDVLLIDRALERTFSRYNVDPTHVGIGGFSDGASYALSLGITNGDLFSHVIAFSPGFMAPTAQEGTPRFFISHGTEDQVLPIDRCSRRIVPQLEKAGYRVRYLEFGGGHTVPEDIAREAVDWFRS</sequence>
<dbReference type="PANTHER" id="PTHR43037:SF5">
    <property type="entry name" value="FERULOYL ESTERASE"/>
    <property type="match status" value="1"/>
</dbReference>
<accession>A0A6J4VJ81</accession>
<dbReference type="EMBL" id="CADCWP010000207">
    <property type="protein sequence ID" value="CAA9577531.1"/>
    <property type="molecule type" value="Genomic_DNA"/>
</dbReference>
<gene>
    <name evidence="4" type="ORF">AVDCRST_MAG86-2358</name>
</gene>
<organism evidence="4">
    <name type="scientific">uncultured Truepera sp</name>
    <dbReference type="NCBI Taxonomy" id="543023"/>
    <lineage>
        <taxon>Bacteria</taxon>
        <taxon>Thermotogati</taxon>
        <taxon>Deinococcota</taxon>
        <taxon>Deinococci</taxon>
        <taxon>Trueperales</taxon>
        <taxon>Trueperaceae</taxon>
        <taxon>Truepera</taxon>
        <taxon>environmental samples</taxon>
    </lineage>
</organism>
<reference evidence="4" key="1">
    <citation type="submission" date="2020-02" db="EMBL/GenBank/DDBJ databases">
        <authorList>
            <person name="Meier V. D."/>
        </authorList>
    </citation>
    <scope>NUCLEOTIDE SEQUENCE</scope>
    <source>
        <strain evidence="4">AVDCRST_MAG86</strain>
    </source>
</reference>
<name>A0A6J4VJ81_9DEIN</name>
<feature type="domain" description="Phospholipase/carboxylesterase/thioesterase" evidence="3">
    <location>
        <begin position="65"/>
        <end position="154"/>
    </location>
</feature>
<dbReference type="Gene3D" id="3.40.50.1820">
    <property type="entry name" value="alpha/beta hydrolase"/>
    <property type="match status" value="1"/>
</dbReference>
<dbReference type="Pfam" id="PF02230">
    <property type="entry name" value="Abhydrolase_2"/>
    <property type="match status" value="1"/>
</dbReference>
<evidence type="ECO:0000313" key="4">
    <source>
        <dbReference type="EMBL" id="CAA9577531.1"/>
    </source>
</evidence>
<evidence type="ECO:0000259" key="3">
    <source>
        <dbReference type="Pfam" id="PF02230"/>
    </source>
</evidence>